<keyword evidence="2" id="KW-1185">Reference proteome</keyword>
<proteinExistence type="predicted"/>
<evidence type="ECO:0000313" key="1">
    <source>
        <dbReference type="EMBL" id="TWO69940.1"/>
    </source>
</evidence>
<protein>
    <submittedName>
        <fullName evidence="1">DUF1488 domain-containing protein</fullName>
    </submittedName>
</protein>
<sequence>MAADSTSEPAVFHEASGTIRFWVLVGDALVGASVSPLTLHYSYRPATPGEDAMETFRHNLPHLETVVRRRLASGSREPVMLREHDLRSASS</sequence>
<dbReference type="EMBL" id="VOBQ01000013">
    <property type="protein sequence ID" value="TWO69940.1"/>
    <property type="molecule type" value="Genomic_DNA"/>
</dbReference>
<reference evidence="1 2" key="1">
    <citation type="submission" date="2019-07" db="EMBL/GenBank/DDBJ databases">
        <title>Caenimonas sedimenti sp. nov., isolated from activated sludge.</title>
        <authorList>
            <person name="Xu J."/>
        </authorList>
    </citation>
    <scope>NUCLEOTIDE SEQUENCE [LARGE SCALE GENOMIC DNA]</scope>
    <source>
        <strain evidence="1 2">HX-9-20</strain>
    </source>
</reference>
<dbReference type="Proteomes" id="UP000318199">
    <property type="component" value="Unassembled WGS sequence"/>
</dbReference>
<name>A0A562ZMX7_9BURK</name>
<gene>
    <name evidence="1" type="ORF">FN976_16455</name>
</gene>
<dbReference type="AlphaFoldDB" id="A0A562ZMX7"/>
<comment type="caution">
    <text evidence="1">The sequence shown here is derived from an EMBL/GenBank/DDBJ whole genome shotgun (WGS) entry which is preliminary data.</text>
</comment>
<accession>A0A562ZMX7</accession>
<organism evidence="1 2">
    <name type="scientific">Caenimonas sedimenti</name>
    <dbReference type="NCBI Taxonomy" id="2596921"/>
    <lineage>
        <taxon>Bacteria</taxon>
        <taxon>Pseudomonadati</taxon>
        <taxon>Pseudomonadota</taxon>
        <taxon>Betaproteobacteria</taxon>
        <taxon>Burkholderiales</taxon>
        <taxon>Comamonadaceae</taxon>
        <taxon>Caenimonas</taxon>
    </lineage>
</organism>
<evidence type="ECO:0000313" key="2">
    <source>
        <dbReference type="Proteomes" id="UP000318199"/>
    </source>
</evidence>
<dbReference type="OrthoDB" id="9153594at2"/>